<dbReference type="Proteomes" id="UP001595848">
    <property type="component" value="Unassembled WGS sequence"/>
</dbReference>
<dbReference type="CDD" id="cd13578">
    <property type="entry name" value="PBP2_Bug27"/>
    <property type="match status" value="1"/>
</dbReference>
<comment type="caution">
    <text evidence="3">The sequence shown here is derived from an EMBL/GenBank/DDBJ whole genome shotgun (WGS) entry which is preliminary data.</text>
</comment>
<organism evidence="3 4">
    <name type="scientific">Candidimonas humi</name>
    <dbReference type="NCBI Taxonomy" id="683355"/>
    <lineage>
        <taxon>Bacteria</taxon>
        <taxon>Pseudomonadati</taxon>
        <taxon>Pseudomonadota</taxon>
        <taxon>Betaproteobacteria</taxon>
        <taxon>Burkholderiales</taxon>
        <taxon>Alcaligenaceae</taxon>
        <taxon>Candidimonas</taxon>
    </lineage>
</organism>
<name>A0ABV8NY57_9BURK</name>
<dbReference type="EMBL" id="JBHSBV010000002">
    <property type="protein sequence ID" value="MFC4200427.1"/>
    <property type="molecule type" value="Genomic_DNA"/>
</dbReference>
<keyword evidence="4" id="KW-1185">Reference proteome</keyword>
<dbReference type="InterPro" id="IPR005064">
    <property type="entry name" value="BUG"/>
</dbReference>
<evidence type="ECO:0000313" key="3">
    <source>
        <dbReference type="EMBL" id="MFC4200427.1"/>
    </source>
</evidence>
<dbReference type="PANTHER" id="PTHR42928">
    <property type="entry name" value="TRICARBOXYLATE-BINDING PROTEIN"/>
    <property type="match status" value="1"/>
</dbReference>
<dbReference type="RefSeq" id="WP_217964317.1">
    <property type="nucleotide sequence ID" value="NZ_JAHTBN010000003.1"/>
</dbReference>
<sequence>MIAMFRKSALACTLAATSVLLACGTAGAAPAAQYPTHSVHVVVPFPPGGSNDVIARILTQKLTQNTGQAFVVENRGGAGGNVGSGIVAESQPDGYTLLLTASPPLTSNVALYKDIPFNPTKDFAPVALIASVPIVLVANPSTGITTLKGLIAKAKAHPGTLNFGSSGNGSTNHLAGELLKHKAGIDIIHVPYKGAAPALNDLLAGHIQIMFDNLPALLPHIRAKAINAIAVAGQHRVSVLPGVPTVSEAGVPGFDASAWFGLVAPAKTPPAVLAQLRAEVETALKAPDVKKRFEDLGAQPGTLSGEAFRKFMADETSKWVEIIKISGARVN</sequence>
<protein>
    <submittedName>
        <fullName evidence="3">Bug family tripartite tricarboxylate transporter substrate binding protein</fullName>
    </submittedName>
</protein>
<dbReference type="PROSITE" id="PS51257">
    <property type="entry name" value="PROKAR_LIPOPROTEIN"/>
    <property type="match status" value="1"/>
</dbReference>
<evidence type="ECO:0000256" key="1">
    <source>
        <dbReference type="ARBA" id="ARBA00006987"/>
    </source>
</evidence>
<proteinExistence type="inferred from homology"/>
<keyword evidence="2" id="KW-0732">Signal</keyword>
<feature type="signal peptide" evidence="2">
    <location>
        <begin position="1"/>
        <end position="28"/>
    </location>
</feature>
<accession>A0ABV8NY57</accession>
<evidence type="ECO:0000256" key="2">
    <source>
        <dbReference type="SAM" id="SignalP"/>
    </source>
</evidence>
<feature type="chain" id="PRO_5045416794" evidence="2">
    <location>
        <begin position="29"/>
        <end position="331"/>
    </location>
</feature>
<dbReference type="Pfam" id="PF03401">
    <property type="entry name" value="TctC"/>
    <property type="match status" value="1"/>
</dbReference>
<gene>
    <name evidence="3" type="ORF">ACFOY1_05630</name>
</gene>
<evidence type="ECO:0000313" key="4">
    <source>
        <dbReference type="Proteomes" id="UP001595848"/>
    </source>
</evidence>
<dbReference type="PANTHER" id="PTHR42928:SF5">
    <property type="entry name" value="BLR1237 PROTEIN"/>
    <property type="match status" value="1"/>
</dbReference>
<reference evidence="4" key="1">
    <citation type="journal article" date="2019" name="Int. J. Syst. Evol. Microbiol.">
        <title>The Global Catalogue of Microorganisms (GCM) 10K type strain sequencing project: providing services to taxonomists for standard genome sequencing and annotation.</title>
        <authorList>
            <consortium name="The Broad Institute Genomics Platform"/>
            <consortium name="The Broad Institute Genome Sequencing Center for Infectious Disease"/>
            <person name="Wu L."/>
            <person name="Ma J."/>
        </authorList>
    </citation>
    <scope>NUCLEOTIDE SEQUENCE [LARGE SCALE GENOMIC DNA]</scope>
    <source>
        <strain evidence="4">LMG 24813</strain>
    </source>
</reference>
<dbReference type="PIRSF" id="PIRSF017082">
    <property type="entry name" value="YflP"/>
    <property type="match status" value="1"/>
</dbReference>
<comment type="similarity">
    <text evidence="1">Belongs to the UPF0065 (bug) family.</text>
</comment>